<protein>
    <submittedName>
        <fullName evidence="3">Uncharacterized protein</fullName>
    </submittedName>
</protein>
<feature type="chain" id="PRO_5036766584" evidence="1">
    <location>
        <begin position="21"/>
        <end position="91"/>
    </location>
</feature>
<dbReference type="AlphaFoldDB" id="A0A914Q634"/>
<reference evidence="3" key="1">
    <citation type="submission" date="2022-11" db="UniProtKB">
        <authorList>
            <consortium name="WormBaseParasite"/>
        </authorList>
    </citation>
    <scope>IDENTIFICATION</scope>
</reference>
<evidence type="ECO:0000313" key="3">
    <source>
        <dbReference type="WBParaSite" id="PDA_v2.g22609.t1"/>
    </source>
</evidence>
<proteinExistence type="predicted"/>
<accession>A0A914Q634</accession>
<dbReference type="WBParaSite" id="PDA_v2.g22609.t1">
    <property type="protein sequence ID" value="PDA_v2.g22609.t1"/>
    <property type="gene ID" value="PDA_v2.g22609"/>
</dbReference>
<evidence type="ECO:0000256" key="1">
    <source>
        <dbReference type="SAM" id="SignalP"/>
    </source>
</evidence>
<name>A0A914Q634_9BILA</name>
<feature type="signal peptide" evidence="1">
    <location>
        <begin position="1"/>
        <end position="20"/>
    </location>
</feature>
<sequence>MGALNIFSLLFLGAAFIAQCNDGINRFLPMWCVELHATSEGSTLNSTKAAMQACVESTSCIGFKKNSENGYQRLYGLTGYEFNEPSKDYYL</sequence>
<keyword evidence="2" id="KW-1185">Reference proteome</keyword>
<evidence type="ECO:0000313" key="2">
    <source>
        <dbReference type="Proteomes" id="UP000887578"/>
    </source>
</evidence>
<dbReference type="Proteomes" id="UP000887578">
    <property type="component" value="Unplaced"/>
</dbReference>
<keyword evidence="1" id="KW-0732">Signal</keyword>
<organism evidence="2 3">
    <name type="scientific">Panagrolaimus davidi</name>
    <dbReference type="NCBI Taxonomy" id="227884"/>
    <lineage>
        <taxon>Eukaryota</taxon>
        <taxon>Metazoa</taxon>
        <taxon>Ecdysozoa</taxon>
        <taxon>Nematoda</taxon>
        <taxon>Chromadorea</taxon>
        <taxon>Rhabditida</taxon>
        <taxon>Tylenchina</taxon>
        <taxon>Panagrolaimomorpha</taxon>
        <taxon>Panagrolaimoidea</taxon>
        <taxon>Panagrolaimidae</taxon>
        <taxon>Panagrolaimus</taxon>
    </lineage>
</organism>